<dbReference type="InterPro" id="IPR029154">
    <property type="entry name" value="HIBADH-like_NADP-bd"/>
</dbReference>
<dbReference type="SUPFAM" id="SSF48179">
    <property type="entry name" value="6-phosphogluconate dehydrogenase C-terminal domain-like"/>
    <property type="match status" value="1"/>
</dbReference>
<evidence type="ECO:0000256" key="2">
    <source>
        <dbReference type="ARBA" id="ARBA00023002"/>
    </source>
</evidence>
<dbReference type="Proteomes" id="UP000698059">
    <property type="component" value="Unassembled WGS sequence"/>
</dbReference>
<dbReference type="EMBL" id="JAFBBO010000001">
    <property type="protein sequence ID" value="MBM7480790.1"/>
    <property type="molecule type" value="Genomic_DNA"/>
</dbReference>
<dbReference type="PANTHER" id="PTHR43580">
    <property type="entry name" value="OXIDOREDUCTASE GLYR1-RELATED"/>
    <property type="match status" value="1"/>
</dbReference>
<dbReference type="InterPro" id="IPR013328">
    <property type="entry name" value="6PGD_dom2"/>
</dbReference>
<sequence>MTVPAPQPPVRPGPDDATRASGDGLPGDLPTVTVLGTGTMGTGVAHSLLRAGFEVTVWNRTASRAAPLADAGARVAPTSAQAVHGADVVLSVLFDGAAVLDVLDTAGPSVGTGGVWVQASTVGREGTARIVERARQLGVTLVEANLLGTRQPAEDGQLTVLAAGDPDVLAGISPVLDAISAKVVVAGTEVGQGTALKLACNAWLAAITAATAQSIALARAEGIDPHLFLDAIADGASDSPYAHLKGTEMLTGVFTPQFALDGLRKDIGLISEAAENAGLDPALLDALSNLYASAAARGHGGDDIAAVYVAFGAPSGRSEQDETA</sequence>
<gene>
    <name evidence="7" type="ORF">JOD49_003710</name>
</gene>
<feature type="compositionally biased region" description="Pro residues" evidence="4">
    <location>
        <begin position="1"/>
        <end position="12"/>
    </location>
</feature>
<evidence type="ECO:0000256" key="1">
    <source>
        <dbReference type="ARBA" id="ARBA00009080"/>
    </source>
</evidence>
<dbReference type="Gene3D" id="3.40.50.720">
    <property type="entry name" value="NAD(P)-binding Rossmann-like Domain"/>
    <property type="match status" value="1"/>
</dbReference>
<evidence type="ECO:0000313" key="7">
    <source>
        <dbReference type="EMBL" id="MBM7480790.1"/>
    </source>
</evidence>
<dbReference type="PANTHER" id="PTHR43580:SF2">
    <property type="entry name" value="CYTOKINE-LIKE NUCLEAR FACTOR N-PAC"/>
    <property type="match status" value="1"/>
</dbReference>
<proteinExistence type="inferred from homology"/>
<dbReference type="EC" id="1.1.1.31" evidence="7"/>
<feature type="region of interest" description="Disordered" evidence="4">
    <location>
        <begin position="1"/>
        <end position="31"/>
    </location>
</feature>
<dbReference type="Pfam" id="PF03446">
    <property type="entry name" value="NAD_binding_2"/>
    <property type="match status" value="1"/>
</dbReference>
<evidence type="ECO:0000259" key="6">
    <source>
        <dbReference type="Pfam" id="PF14833"/>
    </source>
</evidence>
<evidence type="ECO:0000256" key="3">
    <source>
        <dbReference type="ARBA" id="ARBA00023027"/>
    </source>
</evidence>
<dbReference type="InterPro" id="IPR006115">
    <property type="entry name" value="6PGDH_NADP-bd"/>
</dbReference>
<organism evidence="7 8">
    <name type="scientific">Oerskovia jenensis</name>
    <dbReference type="NCBI Taxonomy" id="162169"/>
    <lineage>
        <taxon>Bacteria</taxon>
        <taxon>Bacillati</taxon>
        <taxon>Actinomycetota</taxon>
        <taxon>Actinomycetes</taxon>
        <taxon>Micrococcales</taxon>
        <taxon>Cellulomonadaceae</taxon>
        <taxon>Oerskovia</taxon>
    </lineage>
</organism>
<keyword evidence="8" id="KW-1185">Reference proteome</keyword>
<dbReference type="SUPFAM" id="SSF51735">
    <property type="entry name" value="NAD(P)-binding Rossmann-fold domains"/>
    <property type="match status" value="1"/>
</dbReference>
<keyword evidence="2 7" id="KW-0560">Oxidoreductase</keyword>
<dbReference type="Pfam" id="PF14833">
    <property type="entry name" value="NAD_binding_11"/>
    <property type="match status" value="1"/>
</dbReference>
<evidence type="ECO:0000256" key="4">
    <source>
        <dbReference type="SAM" id="MobiDB-lite"/>
    </source>
</evidence>
<dbReference type="InterPro" id="IPR015815">
    <property type="entry name" value="HIBADH-related"/>
</dbReference>
<feature type="domain" description="3-hydroxyisobutyrate dehydrogenase-like NAD-binding" evidence="6">
    <location>
        <begin position="191"/>
        <end position="308"/>
    </location>
</feature>
<feature type="domain" description="6-phosphogluconate dehydrogenase NADP-binding" evidence="5">
    <location>
        <begin position="32"/>
        <end position="187"/>
    </location>
</feature>
<dbReference type="InterPro" id="IPR051265">
    <property type="entry name" value="HIBADH-related_NP60_sf"/>
</dbReference>
<reference evidence="7 8" key="1">
    <citation type="submission" date="2021-01" db="EMBL/GenBank/DDBJ databases">
        <title>Sequencing the genomes of 1000 actinobacteria strains.</title>
        <authorList>
            <person name="Klenk H.-P."/>
        </authorList>
    </citation>
    <scope>NUCLEOTIDE SEQUENCE [LARGE SCALE GENOMIC DNA]</scope>
    <source>
        <strain evidence="7 8">DSM 46000</strain>
    </source>
</reference>
<dbReference type="InterPro" id="IPR036291">
    <property type="entry name" value="NAD(P)-bd_dom_sf"/>
</dbReference>
<comment type="similarity">
    <text evidence="1">Belongs to the HIBADH-related family.</text>
</comment>
<comment type="caution">
    <text evidence="7">The sequence shown here is derived from an EMBL/GenBank/DDBJ whole genome shotgun (WGS) entry which is preliminary data.</text>
</comment>
<accession>A0ABS2LK30</accession>
<dbReference type="RefSeq" id="WP_239525259.1">
    <property type="nucleotide sequence ID" value="NZ_BAAAVF010000001.1"/>
</dbReference>
<dbReference type="Gene3D" id="1.10.1040.10">
    <property type="entry name" value="N-(1-d-carboxylethyl)-l-norvaline Dehydrogenase, domain 2"/>
    <property type="match status" value="1"/>
</dbReference>
<dbReference type="InterPro" id="IPR008927">
    <property type="entry name" value="6-PGluconate_DH-like_C_sf"/>
</dbReference>
<dbReference type="GO" id="GO:0008442">
    <property type="term" value="F:3-hydroxyisobutyrate dehydrogenase activity"/>
    <property type="evidence" value="ECO:0007669"/>
    <property type="project" value="UniProtKB-EC"/>
</dbReference>
<dbReference type="PIRSF" id="PIRSF000103">
    <property type="entry name" value="HIBADH"/>
    <property type="match status" value="1"/>
</dbReference>
<evidence type="ECO:0000259" key="5">
    <source>
        <dbReference type="Pfam" id="PF03446"/>
    </source>
</evidence>
<keyword evidence="3" id="KW-0520">NAD</keyword>
<evidence type="ECO:0000313" key="8">
    <source>
        <dbReference type="Proteomes" id="UP000698059"/>
    </source>
</evidence>
<name>A0ABS2LK30_9CELL</name>
<protein>
    <submittedName>
        <fullName evidence="7">3-hydroxyisobutyrate dehydrogenase</fullName>
        <ecNumber evidence="7">1.1.1.31</ecNumber>
    </submittedName>
</protein>